<dbReference type="AlphaFoldDB" id="J3KLC3"/>
<dbReference type="Proteomes" id="UP000001261">
    <property type="component" value="Unassembled WGS sequence"/>
</dbReference>
<proteinExistence type="predicted"/>
<dbReference type="KEGG" id="cim:CIMG_12684"/>
<evidence type="ECO:0000313" key="1">
    <source>
        <dbReference type="EMBL" id="EAS37065.3"/>
    </source>
</evidence>
<name>J3KLC3_COCIM</name>
<protein>
    <submittedName>
        <fullName evidence="1">Uncharacterized protein</fullName>
    </submittedName>
</protein>
<sequence>MAVMTASIFLSSVQRARLPRRVSANHAPKDRMGWRIAEPGLGSKPCLSWQGHGPQNPSSCLSRIYRADSLCVSAGGTGKTCLAVTEKVGYGTRCVTVPV</sequence>
<dbReference type="GeneID" id="24164311"/>
<dbReference type="EMBL" id="GG704911">
    <property type="protein sequence ID" value="EAS37065.3"/>
    <property type="molecule type" value="Genomic_DNA"/>
</dbReference>
<keyword evidence="2" id="KW-1185">Reference proteome</keyword>
<accession>J3KLC3</accession>
<gene>
    <name evidence="1" type="ORF">CIMG_12684</name>
</gene>
<dbReference type="VEuPathDB" id="FungiDB:CIMG_12684"/>
<evidence type="ECO:0000313" key="2">
    <source>
        <dbReference type="Proteomes" id="UP000001261"/>
    </source>
</evidence>
<dbReference type="InParanoid" id="J3KLC3"/>
<organism evidence="1 2">
    <name type="scientific">Coccidioides immitis (strain RS)</name>
    <name type="common">Valley fever fungus</name>
    <dbReference type="NCBI Taxonomy" id="246410"/>
    <lineage>
        <taxon>Eukaryota</taxon>
        <taxon>Fungi</taxon>
        <taxon>Dikarya</taxon>
        <taxon>Ascomycota</taxon>
        <taxon>Pezizomycotina</taxon>
        <taxon>Eurotiomycetes</taxon>
        <taxon>Eurotiomycetidae</taxon>
        <taxon>Onygenales</taxon>
        <taxon>Onygenaceae</taxon>
        <taxon>Coccidioides</taxon>
    </lineage>
</organism>
<reference evidence="2" key="1">
    <citation type="journal article" date="2009" name="Genome Res.">
        <title>Comparative genomic analyses of the human fungal pathogens Coccidioides and their relatives.</title>
        <authorList>
            <person name="Sharpton T.J."/>
            <person name="Stajich J.E."/>
            <person name="Rounsley S.D."/>
            <person name="Gardner M.J."/>
            <person name="Wortman J.R."/>
            <person name="Jordar V.S."/>
            <person name="Maiti R."/>
            <person name="Kodira C.D."/>
            <person name="Neafsey D.E."/>
            <person name="Zeng Q."/>
            <person name="Hung C.-Y."/>
            <person name="McMahan C."/>
            <person name="Muszewska A."/>
            <person name="Grynberg M."/>
            <person name="Mandel M.A."/>
            <person name="Kellner E.M."/>
            <person name="Barker B.M."/>
            <person name="Galgiani J.N."/>
            <person name="Orbach M.J."/>
            <person name="Kirkland T.N."/>
            <person name="Cole G.T."/>
            <person name="Henn M.R."/>
            <person name="Birren B.W."/>
            <person name="Taylor J.W."/>
        </authorList>
    </citation>
    <scope>NUCLEOTIDE SEQUENCE [LARGE SCALE GENOMIC DNA]</scope>
    <source>
        <strain evidence="2">RS</strain>
    </source>
</reference>
<reference evidence="2" key="2">
    <citation type="journal article" date="2010" name="Genome Res.">
        <title>Population genomic sequencing of Coccidioides fungi reveals recent hybridization and transposon control.</title>
        <authorList>
            <person name="Neafsey D.E."/>
            <person name="Barker B.M."/>
            <person name="Sharpton T.J."/>
            <person name="Stajich J.E."/>
            <person name="Park D.J."/>
            <person name="Whiston E."/>
            <person name="Hung C.-Y."/>
            <person name="McMahan C."/>
            <person name="White J."/>
            <person name="Sykes S."/>
            <person name="Heiman D."/>
            <person name="Young S."/>
            <person name="Zeng Q."/>
            <person name="Abouelleil A."/>
            <person name="Aftuck L."/>
            <person name="Bessette D."/>
            <person name="Brown A."/>
            <person name="FitzGerald M."/>
            <person name="Lui A."/>
            <person name="Macdonald J.P."/>
            <person name="Priest M."/>
            <person name="Orbach M.J."/>
            <person name="Galgiani J.N."/>
            <person name="Kirkland T.N."/>
            <person name="Cole G.T."/>
            <person name="Birren B.W."/>
            <person name="Henn M.R."/>
            <person name="Taylor J.W."/>
            <person name="Rounsley S.D."/>
        </authorList>
    </citation>
    <scope>GENOME REANNOTATION</scope>
    <source>
        <strain evidence="2">RS</strain>
    </source>
</reference>
<dbReference type="RefSeq" id="XP_001248648.2">
    <property type="nucleotide sequence ID" value="XM_001248647.2"/>
</dbReference>